<gene>
    <name evidence="1" type="ORF">E5990_02615</name>
</gene>
<evidence type="ECO:0000313" key="1">
    <source>
        <dbReference type="EMBL" id="THG54530.1"/>
    </source>
</evidence>
<protein>
    <submittedName>
        <fullName evidence="1">2-amino-4-hydroxy-6-hydroxymethyldihydropteridine pyrophosphokinase</fullName>
    </submittedName>
</protein>
<name>A0AC61S7C7_9BACT</name>
<dbReference type="Proteomes" id="UP000305401">
    <property type="component" value="Unassembled WGS sequence"/>
</dbReference>
<sequence length="144" mass="16489">MCNNLNNSANNATIILSVGSNTKSSRWRVKNALKWLNGRFYIKSASIVYSTPEISGRFAEYSNAVAIAYTHMSQPEIIKALKSYECHNGRTKSSKASGRVTIDIDLIAYDDSILRPKELNRNYFTIGWNQIKHTYPHNYMKYRT</sequence>
<reference evidence="1" key="1">
    <citation type="submission" date="2019-04" db="EMBL/GenBank/DDBJ databases">
        <title>Microbes associate with the intestines of laboratory mice.</title>
        <authorList>
            <person name="Navarre W."/>
            <person name="Wong E."/>
            <person name="Huang K.C."/>
            <person name="Tropini C."/>
            <person name="Ng K."/>
            <person name="Yu B."/>
        </authorList>
    </citation>
    <scope>NUCLEOTIDE SEQUENCE</scope>
    <source>
        <strain evidence="1">NM86_A22</strain>
    </source>
</reference>
<comment type="caution">
    <text evidence="1">The sequence shown here is derived from an EMBL/GenBank/DDBJ whole genome shotgun (WGS) entry which is preliminary data.</text>
</comment>
<proteinExistence type="predicted"/>
<organism evidence="1 2">
    <name type="scientific">Muribaculum caecicola</name>
    <dbReference type="NCBI Taxonomy" id="3038144"/>
    <lineage>
        <taxon>Bacteria</taxon>
        <taxon>Pseudomonadati</taxon>
        <taxon>Bacteroidota</taxon>
        <taxon>Bacteroidia</taxon>
        <taxon>Bacteroidales</taxon>
        <taxon>Muribaculaceae</taxon>
        <taxon>Muribaculum</taxon>
    </lineage>
</organism>
<evidence type="ECO:0000313" key="2">
    <source>
        <dbReference type="Proteomes" id="UP000305401"/>
    </source>
</evidence>
<accession>A0AC61S7C7</accession>
<keyword evidence="2" id="KW-1185">Reference proteome</keyword>
<dbReference type="EMBL" id="SSTG01000016">
    <property type="protein sequence ID" value="THG54530.1"/>
    <property type="molecule type" value="Genomic_DNA"/>
</dbReference>